<dbReference type="GO" id="GO:0006631">
    <property type="term" value="P:fatty acid metabolic process"/>
    <property type="evidence" value="ECO:0007669"/>
    <property type="project" value="TreeGrafter"/>
</dbReference>
<dbReference type="InterPro" id="IPR020845">
    <property type="entry name" value="AMP-binding_CS"/>
</dbReference>
<feature type="region of interest" description="Disordered" evidence="2">
    <location>
        <begin position="502"/>
        <end position="522"/>
    </location>
</feature>
<dbReference type="InterPro" id="IPR045851">
    <property type="entry name" value="AMP-bd_C_sf"/>
</dbReference>
<dbReference type="AlphaFoldDB" id="A0A915DQR9"/>
<evidence type="ECO:0000256" key="1">
    <source>
        <dbReference type="ARBA" id="ARBA00006432"/>
    </source>
</evidence>
<dbReference type="Gene3D" id="3.40.50.12780">
    <property type="entry name" value="N-terminal domain of ligase-like"/>
    <property type="match status" value="1"/>
</dbReference>
<dbReference type="Proteomes" id="UP000887574">
    <property type="component" value="Unplaced"/>
</dbReference>
<evidence type="ECO:0000313" key="4">
    <source>
        <dbReference type="Proteomes" id="UP000887574"/>
    </source>
</evidence>
<dbReference type="InterPro" id="IPR000873">
    <property type="entry name" value="AMP-dep_synth/lig_dom"/>
</dbReference>
<evidence type="ECO:0000256" key="2">
    <source>
        <dbReference type="SAM" id="MobiDB-lite"/>
    </source>
</evidence>
<dbReference type="SUPFAM" id="SSF56801">
    <property type="entry name" value="Acetyl-CoA synthetase-like"/>
    <property type="match status" value="1"/>
</dbReference>
<feature type="domain" description="AMP-dependent synthetase/ligase" evidence="3">
    <location>
        <begin position="32"/>
        <end position="364"/>
    </location>
</feature>
<comment type="similarity">
    <text evidence="1">Belongs to the ATP-dependent AMP-binding enzyme family.</text>
</comment>
<sequence length="539" mass="59249">MLRPKSSVFRYSQRYSSNFVKACGFYEGTSSQDFAKKTFLIGEGEAKTSYGAMNHKIGQYAAILHSKYNLQKGDRLLSRTSKSIDTVALYFATLRLGAIYIPLNPQYTTRETKHFVEDGEPKVFVTNEFNNDKEFQGQVSSVVDEGKLATEAHDQKAALEVENVQSDDIASILYTSGTTGTPKGAMLTHNNLQSNAEACADIWKFTEKDVMLHTLPFFHIHGMCISIGCTLMSKSSAIFRPKFVVEDALQHMPKSTVFIGVPTYFGRLMADANFNDTAFKNIRLFVSGSAPLSSALWESFRCHTSQPILERYGMSETLVSTSNPIDPIGRVPGSVGTAIPNTQVRIGDKGVVEVKGPGVFKGYWKLPEKTKSEFTADGFFRTGDVGEIDNQGRLFLKAREKDVIISGGLNIYPKEVEDIIEAANLVKEVAVIGVPHPDFGEAVVAVCLLCVTTNGLLVVLGETREMTFVKLTSVLFWLMQKTNLYGLTIIIVANGLITGDQERRKEDDSDSNSAISLFPTEADASNPLGNRAKIIGMKA</sequence>
<evidence type="ECO:0000259" key="3">
    <source>
        <dbReference type="Pfam" id="PF00501"/>
    </source>
</evidence>
<keyword evidence="4" id="KW-1185">Reference proteome</keyword>
<dbReference type="PANTHER" id="PTHR43201">
    <property type="entry name" value="ACYL-COA SYNTHETASE"/>
    <property type="match status" value="1"/>
</dbReference>
<evidence type="ECO:0000313" key="5">
    <source>
        <dbReference type="WBParaSite" id="jg21924"/>
    </source>
</evidence>
<dbReference type="PANTHER" id="PTHR43201:SF8">
    <property type="entry name" value="ACYL-COA SYNTHETASE FAMILY MEMBER 3"/>
    <property type="match status" value="1"/>
</dbReference>
<dbReference type="InterPro" id="IPR042099">
    <property type="entry name" value="ANL_N_sf"/>
</dbReference>
<reference evidence="5" key="1">
    <citation type="submission" date="2022-11" db="UniProtKB">
        <authorList>
            <consortium name="WormBaseParasite"/>
        </authorList>
    </citation>
    <scope>IDENTIFICATION</scope>
</reference>
<organism evidence="4 5">
    <name type="scientific">Ditylenchus dipsaci</name>
    <dbReference type="NCBI Taxonomy" id="166011"/>
    <lineage>
        <taxon>Eukaryota</taxon>
        <taxon>Metazoa</taxon>
        <taxon>Ecdysozoa</taxon>
        <taxon>Nematoda</taxon>
        <taxon>Chromadorea</taxon>
        <taxon>Rhabditida</taxon>
        <taxon>Tylenchina</taxon>
        <taxon>Tylenchomorpha</taxon>
        <taxon>Sphaerularioidea</taxon>
        <taxon>Anguinidae</taxon>
        <taxon>Anguininae</taxon>
        <taxon>Ditylenchus</taxon>
    </lineage>
</organism>
<dbReference type="WBParaSite" id="jg21924">
    <property type="protein sequence ID" value="jg21924"/>
    <property type="gene ID" value="jg21924"/>
</dbReference>
<proteinExistence type="inferred from homology"/>
<dbReference type="GO" id="GO:0031956">
    <property type="term" value="F:medium-chain fatty acid-CoA ligase activity"/>
    <property type="evidence" value="ECO:0007669"/>
    <property type="project" value="TreeGrafter"/>
</dbReference>
<dbReference type="Pfam" id="PF00501">
    <property type="entry name" value="AMP-binding"/>
    <property type="match status" value="1"/>
</dbReference>
<accession>A0A915DQR9</accession>
<dbReference type="Gene3D" id="3.30.300.30">
    <property type="match status" value="1"/>
</dbReference>
<name>A0A915DQR9_9BILA</name>
<protein>
    <submittedName>
        <fullName evidence="5">AMP-dependent synthetase/ligase domain-containing protein</fullName>
    </submittedName>
</protein>
<dbReference type="PROSITE" id="PS00455">
    <property type="entry name" value="AMP_BINDING"/>
    <property type="match status" value="1"/>
</dbReference>